<protein>
    <submittedName>
        <fullName evidence="2">Uncharacterized protein</fullName>
    </submittedName>
</protein>
<dbReference type="Proteomes" id="UP000530320">
    <property type="component" value="Unassembled WGS sequence"/>
</dbReference>
<evidence type="ECO:0000313" key="3">
    <source>
        <dbReference type="Proteomes" id="UP000530320"/>
    </source>
</evidence>
<dbReference type="RefSeq" id="WP_183008772.1">
    <property type="nucleotide sequence ID" value="NZ_JABEQP010000004.1"/>
</dbReference>
<accession>A0A7W4JZA7</accession>
<evidence type="ECO:0000313" key="2">
    <source>
        <dbReference type="EMBL" id="MBB2197312.1"/>
    </source>
</evidence>
<feature type="region of interest" description="Disordered" evidence="1">
    <location>
        <begin position="111"/>
        <end position="146"/>
    </location>
</feature>
<organism evidence="2 3">
    <name type="scientific">Gluconacetobacter dulcium</name>
    <dbReference type="NCBI Taxonomy" id="2729096"/>
    <lineage>
        <taxon>Bacteria</taxon>
        <taxon>Pseudomonadati</taxon>
        <taxon>Pseudomonadota</taxon>
        <taxon>Alphaproteobacteria</taxon>
        <taxon>Acetobacterales</taxon>
        <taxon>Acetobacteraceae</taxon>
        <taxon>Gluconacetobacter</taxon>
    </lineage>
</organism>
<gene>
    <name evidence="2" type="ORF">HLH44_07545</name>
</gene>
<sequence length="146" mass="15586">MTVDIAAVWSTYGGTIEAVVAGVGGWCANMARMYVSAQRAHLDAGQQALAVLDRATAREGRTDALLVACTGRIADLMRQRWQSDDALQDVYAQAISARLTIQELDAAAGRPPRIFSSLPPYPYPPNDRKDSSDGASTVDETTQGTA</sequence>
<dbReference type="EMBL" id="JABEQP010000004">
    <property type="protein sequence ID" value="MBB2197312.1"/>
    <property type="molecule type" value="Genomic_DNA"/>
</dbReference>
<dbReference type="AlphaFoldDB" id="A0A7W4JZA7"/>
<feature type="compositionally biased region" description="Polar residues" evidence="1">
    <location>
        <begin position="133"/>
        <end position="146"/>
    </location>
</feature>
<proteinExistence type="predicted"/>
<name>A0A7W4JZA7_9PROT</name>
<evidence type="ECO:0000256" key="1">
    <source>
        <dbReference type="SAM" id="MobiDB-lite"/>
    </source>
</evidence>
<reference evidence="2 3" key="1">
    <citation type="submission" date="2020-04" db="EMBL/GenBank/DDBJ databases">
        <title>Description of novel Gluconacetobacter.</title>
        <authorList>
            <person name="Sombolestani A."/>
        </authorList>
    </citation>
    <scope>NUCLEOTIDE SEQUENCE [LARGE SCALE GENOMIC DNA]</scope>
    <source>
        <strain evidence="2 3">LMG 22058</strain>
    </source>
</reference>
<comment type="caution">
    <text evidence="2">The sequence shown here is derived from an EMBL/GenBank/DDBJ whole genome shotgun (WGS) entry which is preliminary data.</text>
</comment>